<dbReference type="Pfam" id="PF07730">
    <property type="entry name" value="HisKA_3"/>
    <property type="match status" value="1"/>
</dbReference>
<evidence type="ECO:0000259" key="3">
    <source>
        <dbReference type="Pfam" id="PF07730"/>
    </source>
</evidence>
<reference evidence="4" key="1">
    <citation type="journal article" date="2014" name="Front. Microbiol.">
        <title>High frequency of phylogenetically diverse reductive dehalogenase-homologous genes in deep subseafloor sedimentary metagenomes.</title>
        <authorList>
            <person name="Kawai M."/>
            <person name="Futagami T."/>
            <person name="Toyoda A."/>
            <person name="Takaki Y."/>
            <person name="Nishi S."/>
            <person name="Hori S."/>
            <person name="Arai W."/>
            <person name="Tsubouchi T."/>
            <person name="Morono Y."/>
            <person name="Uchiyama I."/>
            <person name="Ito T."/>
            <person name="Fujiyama A."/>
            <person name="Inagaki F."/>
            <person name="Takami H."/>
        </authorList>
    </citation>
    <scope>NUCLEOTIDE SEQUENCE</scope>
    <source>
        <strain evidence="4">Expedition CK06-06</strain>
    </source>
</reference>
<sequence length="117" mass="13292">MLLSIGTWAGLSFENVRLQRQARRLAVLEERERIGMDLHDGIIQSIYSVGLALDYARSTVDEEPSAARTKIDQAIENLDNTIGDIRSYILDLRPRQFRGEDLMQGLEQLVEEFNANA</sequence>
<accession>X0ZDN8</accession>
<dbReference type="EMBL" id="BART01007329">
    <property type="protein sequence ID" value="GAG56322.1"/>
    <property type="molecule type" value="Genomic_DNA"/>
</dbReference>
<organism evidence="4">
    <name type="scientific">marine sediment metagenome</name>
    <dbReference type="NCBI Taxonomy" id="412755"/>
    <lineage>
        <taxon>unclassified sequences</taxon>
        <taxon>metagenomes</taxon>
        <taxon>ecological metagenomes</taxon>
    </lineage>
</organism>
<dbReference type="GO" id="GO:0000155">
    <property type="term" value="F:phosphorelay sensor kinase activity"/>
    <property type="evidence" value="ECO:0007669"/>
    <property type="project" value="InterPro"/>
</dbReference>
<comment type="caution">
    <text evidence="4">The sequence shown here is derived from an EMBL/GenBank/DDBJ whole genome shotgun (WGS) entry which is preliminary data.</text>
</comment>
<feature type="non-terminal residue" evidence="4">
    <location>
        <position position="117"/>
    </location>
</feature>
<proteinExistence type="predicted"/>
<feature type="domain" description="Signal transduction histidine kinase subgroup 3 dimerisation and phosphoacceptor" evidence="3">
    <location>
        <begin position="30"/>
        <end position="96"/>
    </location>
</feature>
<dbReference type="GO" id="GO:0046983">
    <property type="term" value="F:protein dimerization activity"/>
    <property type="evidence" value="ECO:0007669"/>
    <property type="project" value="InterPro"/>
</dbReference>
<evidence type="ECO:0000256" key="2">
    <source>
        <dbReference type="ARBA" id="ARBA00022777"/>
    </source>
</evidence>
<keyword evidence="2" id="KW-0418">Kinase</keyword>
<dbReference type="PANTHER" id="PTHR24421:SF61">
    <property type="entry name" value="OXYGEN SENSOR HISTIDINE KINASE NREB"/>
    <property type="match status" value="1"/>
</dbReference>
<keyword evidence="1" id="KW-0808">Transferase</keyword>
<protein>
    <recommendedName>
        <fullName evidence="3">Signal transduction histidine kinase subgroup 3 dimerisation and phosphoacceptor domain-containing protein</fullName>
    </recommendedName>
</protein>
<evidence type="ECO:0000256" key="1">
    <source>
        <dbReference type="ARBA" id="ARBA00022679"/>
    </source>
</evidence>
<evidence type="ECO:0000313" key="4">
    <source>
        <dbReference type="EMBL" id="GAG56322.1"/>
    </source>
</evidence>
<dbReference type="AlphaFoldDB" id="X0ZDN8"/>
<dbReference type="InterPro" id="IPR050482">
    <property type="entry name" value="Sensor_HK_TwoCompSys"/>
</dbReference>
<dbReference type="PANTHER" id="PTHR24421">
    <property type="entry name" value="NITRATE/NITRITE SENSOR PROTEIN NARX-RELATED"/>
    <property type="match status" value="1"/>
</dbReference>
<gene>
    <name evidence="4" type="ORF">S01H4_16702</name>
</gene>
<dbReference type="InterPro" id="IPR011712">
    <property type="entry name" value="Sig_transdc_His_kin_sub3_dim/P"/>
</dbReference>
<dbReference type="Gene3D" id="1.20.5.1930">
    <property type="match status" value="1"/>
</dbReference>
<name>X0ZDN8_9ZZZZ</name>
<dbReference type="GO" id="GO:0016020">
    <property type="term" value="C:membrane"/>
    <property type="evidence" value="ECO:0007669"/>
    <property type="project" value="InterPro"/>
</dbReference>